<dbReference type="Pfam" id="PF00563">
    <property type="entry name" value="EAL"/>
    <property type="match status" value="1"/>
</dbReference>
<dbReference type="AlphaFoldDB" id="A0AAJ1CV05"/>
<dbReference type="InterPro" id="IPR001633">
    <property type="entry name" value="EAL_dom"/>
</dbReference>
<dbReference type="Proteomes" id="UP001208888">
    <property type="component" value="Unassembled WGS sequence"/>
</dbReference>
<evidence type="ECO:0000259" key="1">
    <source>
        <dbReference type="PROSITE" id="PS50883"/>
    </source>
</evidence>
<dbReference type="GO" id="GO:0071111">
    <property type="term" value="F:cyclic-guanylate-specific phosphodiesterase activity"/>
    <property type="evidence" value="ECO:0007669"/>
    <property type="project" value="InterPro"/>
</dbReference>
<sequence length="217" mass="24837">MLSVIQGIRLQPIVRLDNNNVVGYEILSQLPSDTDVECFFQKLPTSLFVTLLEKQLMSIRRLTLSGLLFINIPVAVLLNMELSDITFFRHPDNRIIIEIQDAQYVGEMTIKRIAKLKESITRLQRLGWSVWLDDYRPDMARWLTLAEFNFNGIKTDYHEMQKCRKNGTPIKPLVESAKRFSQNVLIEGIETAQDLYCAIDSGAALGQGFLWPESTVS</sequence>
<feature type="domain" description="EAL" evidence="1">
    <location>
        <begin position="1"/>
        <end position="217"/>
    </location>
</feature>
<dbReference type="RefSeq" id="WP_028723909.1">
    <property type="nucleotide sequence ID" value="NZ_JANFVX010000001.1"/>
</dbReference>
<protein>
    <recommendedName>
        <fullName evidence="1">EAL domain-containing protein</fullName>
    </recommendedName>
</protein>
<dbReference type="SUPFAM" id="SSF141868">
    <property type="entry name" value="EAL domain-like"/>
    <property type="match status" value="1"/>
</dbReference>
<accession>A0AAJ1CV05</accession>
<evidence type="ECO:0000313" key="2">
    <source>
        <dbReference type="EMBL" id="MCW0342242.1"/>
    </source>
</evidence>
<dbReference type="PROSITE" id="PS50883">
    <property type="entry name" value="EAL"/>
    <property type="match status" value="1"/>
</dbReference>
<gene>
    <name evidence="2" type="ORF">NB703_000335</name>
</gene>
<dbReference type="SMART" id="SM00052">
    <property type="entry name" value="EAL"/>
    <property type="match status" value="1"/>
</dbReference>
<dbReference type="EMBL" id="JANFVX010000001">
    <property type="protein sequence ID" value="MCW0342242.1"/>
    <property type="molecule type" value="Genomic_DNA"/>
</dbReference>
<dbReference type="Gene3D" id="3.20.20.450">
    <property type="entry name" value="EAL domain"/>
    <property type="match status" value="1"/>
</dbReference>
<reference evidence="2" key="1">
    <citation type="submission" date="2022-06" db="EMBL/GenBank/DDBJ databases">
        <title>Dynamics of rice microbiomes reveals core vertical transmitted seed endophytes.</title>
        <authorList>
            <person name="Liao K."/>
            <person name="Zhang X."/>
        </authorList>
    </citation>
    <scope>NUCLEOTIDE SEQUENCE</scope>
    <source>
        <strain evidence="2">JT1-17</strain>
    </source>
</reference>
<comment type="caution">
    <text evidence="2">The sequence shown here is derived from an EMBL/GenBank/DDBJ whole genome shotgun (WGS) entry which is preliminary data.</text>
</comment>
<dbReference type="InterPro" id="IPR050706">
    <property type="entry name" value="Cyclic-di-GMP_PDE-like"/>
</dbReference>
<evidence type="ECO:0000313" key="3">
    <source>
        <dbReference type="Proteomes" id="UP001208888"/>
    </source>
</evidence>
<dbReference type="PANTHER" id="PTHR33121">
    <property type="entry name" value="CYCLIC DI-GMP PHOSPHODIESTERASE PDEF"/>
    <property type="match status" value="1"/>
</dbReference>
<dbReference type="PANTHER" id="PTHR33121:SF76">
    <property type="entry name" value="SIGNALING PROTEIN"/>
    <property type="match status" value="1"/>
</dbReference>
<name>A0AAJ1CV05_PANAN</name>
<dbReference type="InterPro" id="IPR035919">
    <property type="entry name" value="EAL_sf"/>
</dbReference>
<organism evidence="2 3">
    <name type="scientific">Pantoea ananas</name>
    <name type="common">Erwinia uredovora</name>
    <dbReference type="NCBI Taxonomy" id="553"/>
    <lineage>
        <taxon>Bacteria</taxon>
        <taxon>Pseudomonadati</taxon>
        <taxon>Pseudomonadota</taxon>
        <taxon>Gammaproteobacteria</taxon>
        <taxon>Enterobacterales</taxon>
        <taxon>Erwiniaceae</taxon>
        <taxon>Pantoea</taxon>
    </lineage>
</organism>
<proteinExistence type="predicted"/>